<dbReference type="Pfam" id="PF01546">
    <property type="entry name" value="Peptidase_M20"/>
    <property type="match status" value="1"/>
</dbReference>
<dbReference type="PANTHER" id="PTHR43808">
    <property type="entry name" value="ACETYLORNITHINE DEACETYLASE"/>
    <property type="match status" value="1"/>
</dbReference>
<dbReference type="GO" id="GO:0004180">
    <property type="term" value="F:carboxypeptidase activity"/>
    <property type="evidence" value="ECO:0007669"/>
    <property type="project" value="UniProtKB-KW"/>
</dbReference>
<accession>A0A644TLC5</accession>
<dbReference type="PIRSF" id="PIRSF037238">
    <property type="entry name" value="Carboxypeptidase_G2"/>
    <property type="match status" value="1"/>
</dbReference>
<keyword evidence="6" id="KW-0121">Carboxypeptidase</keyword>
<evidence type="ECO:0000256" key="1">
    <source>
        <dbReference type="ARBA" id="ARBA00001947"/>
    </source>
</evidence>
<evidence type="ECO:0000256" key="2">
    <source>
        <dbReference type="ARBA" id="ARBA00022723"/>
    </source>
</evidence>
<reference evidence="6" key="1">
    <citation type="submission" date="2019-08" db="EMBL/GenBank/DDBJ databases">
        <authorList>
            <person name="Kucharzyk K."/>
            <person name="Murdoch R.W."/>
            <person name="Higgins S."/>
            <person name="Loffler F."/>
        </authorList>
    </citation>
    <scope>NUCLEOTIDE SEQUENCE</scope>
</reference>
<dbReference type="InterPro" id="IPR017150">
    <property type="entry name" value="Pept_M20_glutamate_carboxypep"/>
</dbReference>
<protein>
    <submittedName>
        <fullName evidence="6">Carboxypeptidase G2</fullName>
        <ecNumber evidence="6">3.4.17.11</ecNumber>
    </submittedName>
</protein>
<evidence type="ECO:0000256" key="4">
    <source>
        <dbReference type="ARBA" id="ARBA00022833"/>
    </source>
</evidence>
<keyword evidence="3 6" id="KW-0378">Hydrolase</keyword>
<dbReference type="InterPro" id="IPR002933">
    <property type="entry name" value="Peptidase_M20"/>
</dbReference>
<sequence>MEKTILEQIKNEEAEMLKFAEKIVNIDSGYDCPEGVAEVAHLVGDFLAKLDFKIEYLETPNEPVQILATRPRTGKKKVMLMGHMDTVFPKGTVATRPFRIEDGIAYGPGVMDMKSGIAIGLYTLKALIDNKWDDTDLTVFFVGDEEINHPKTNAVENFKKYGKGMDAVFNMEPGRTEGEVVTGRKGLWRPKIKVEGVAAHSGNEPEKGASAIIELAHKAIDITALTDFATGTTYNVGVFNGGRLANIIPDEALAKLDVRFKTIEEADKAKENVKKILSKTYIPKTTTTLIDEGIVDYMPPFEETPAGLKLYEFLRKQAEKLGQQTLGRLYVGGSSDAGYTTMVGSPTICSMGPKSVGAHSNNEYAYVESYVPRAQLLAMAIMHLDEM</sequence>
<dbReference type="Pfam" id="PF07687">
    <property type="entry name" value="M20_dimer"/>
    <property type="match status" value="1"/>
</dbReference>
<dbReference type="EMBL" id="VSSQ01000035">
    <property type="protein sequence ID" value="MPL67132.1"/>
    <property type="molecule type" value="Genomic_DNA"/>
</dbReference>
<keyword evidence="6" id="KW-0645">Protease</keyword>
<dbReference type="PANTHER" id="PTHR43808:SF9">
    <property type="entry name" value="BLL0789 PROTEIN"/>
    <property type="match status" value="1"/>
</dbReference>
<dbReference type="InterPro" id="IPR036264">
    <property type="entry name" value="Bact_exopeptidase_dim_dom"/>
</dbReference>
<dbReference type="InterPro" id="IPR011650">
    <property type="entry name" value="Peptidase_M20_dimer"/>
</dbReference>
<dbReference type="CDD" id="cd03885">
    <property type="entry name" value="M20_CPDG2"/>
    <property type="match status" value="1"/>
</dbReference>
<dbReference type="GO" id="GO:0046872">
    <property type="term" value="F:metal ion binding"/>
    <property type="evidence" value="ECO:0007669"/>
    <property type="project" value="UniProtKB-KW"/>
</dbReference>
<evidence type="ECO:0000259" key="5">
    <source>
        <dbReference type="Pfam" id="PF07687"/>
    </source>
</evidence>
<keyword evidence="4" id="KW-0862">Zinc</keyword>
<dbReference type="InterPro" id="IPR050072">
    <property type="entry name" value="Peptidase_M20A"/>
</dbReference>
<comment type="caution">
    <text evidence="6">The sequence shown here is derived from an EMBL/GenBank/DDBJ whole genome shotgun (WGS) entry which is preliminary data.</text>
</comment>
<organism evidence="6">
    <name type="scientific">bioreactor metagenome</name>
    <dbReference type="NCBI Taxonomy" id="1076179"/>
    <lineage>
        <taxon>unclassified sequences</taxon>
        <taxon>metagenomes</taxon>
        <taxon>ecological metagenomes</taxon>
    </lineage>
</organism>
<proteinExistence type="predicted"/>
<dbReference type="Gene3D" id="3.30.70.360">
    <property type="match status" value="1"/>
</dbReference>
<evidence type="ECO:0000313" key="6">
    <source>
        <dbReference type="EMBL" id="MPL67132.1"/>
    </source>
</evidence>
<dbReference type="PROSITE" id="PS00758">
    <property type="entry name" value="ARGE_DAPE_CPG2_1"/>
    <property type="match status" value="1"/>
</dbReference>
<dbReference type="AlphaFoldDB" id="A0A644TLC5"/>
<dbReference type="SUPFAM" id="SSF55031">
    <property type="entry name" value="Bacterial exopeptidase dimerisation domain"/>
    <property type="match status" value="1"/>
</dbReference>
<keyword evidence="2" id="KW-0479">Metal-binding</keyword>
<feature type="domain" description="Peptidase M20 dimerisation" evidence="5">
    <location>
        <begin position="182"/>
        <end position="283"/>
    </location>
</feature>
<dbReference type="Gene3D" id="3.40.630.10">
    <property type="entry name" value="Zn peptidases"/>
    <property type="match status" value="1"/>
</dbReference>
<name>A0A644TLC5_9ZZZZ</name>
<evidence type="ECO:0000256" key="3">
    <source>
        <dbReference type="ARBA" id="ARBA00022801"/>
    </source>
</evidence>
<dbReference type="InterPro" id="IPR001261">
    <property type="entry name" value="ArgE/DapE_CS"/>
</dbReference>
<dbReference type="SUPFAM" id="SSF53187">
    <property type="entry name" value="Zn-dependent exopeptidases"/>
    <property type="match status" value="1"/>
</dbReference>
<gene>
    <name evidence="6" type="primary">cpg2_2</name>
    <name evidence="6" type="ORF">SDC9_12822</name>
</gene>
<comment type="cofactor">
    <cofactor evidence="1">
        <name>Zn(2+)</name>
        <dbReference type="ChEBI" id="CHEBI:29105"/>
    </cofactor>
</comment>
<dbReference type="EC" id="3.4.17.11" evidence="6"/>